<comment type="caution">
    <text evidence="1">The sequence shown here is derived from an EMBL/GenBank/DDBJ whole genome shotgun (WGS) entry which is preliminary data.</text>
</comment>
<dbReference type="EMBL" id="AFBI03000004">
    <property type="protein sequence ID" value="EJW01779.1"/>
    <property type="molecule type" value="Genomic_DNA"/>
</dbReference>
<reference evidence="2" key="2">
    <citation type="submission" date="2015-07" db="EMBL/GenBank/DDBJ databases">
        <title>Contrasting host-pathogen interactions and genome evolution in two generalist and specialist microsporidian pathogens of mosquitoes.</title>
        <authorList>
            <consortium name="The Broad Institute Genomics Platform"/>
            <consortium name="The Broad Institute Genome Sequencing Center for Infectious Disease"/>
            <person name="Cuomo C.A."/>
            <person name="Sanscrainte N.D."/>
            <person name="Goldberg J.M."/>
            <person name="Heiman D."/>
            <person name="Young S."/>
            <person name="Zeng Q."/>
            <person name="Becnel J.J."/>
            <person name="Birren B.W."/>
        </authorList>
    </citation>
    <scope>NUCLEOTIDE SEQUENCE [LARGE SCALE GENOMIC DNA]</scope>
    <source>
        <strain evidence="2">USNM 41457</strain>
    </source>
</reference>
<proteinExistence type="predicted"/>
<evidence type="ECO:0000313" key="1">
    <source>
        <dbReference type="EMBL" id="EJW01779.1"/>
    </source>
</evidence>
<dbReference type="VEuPathDB" id="MicrosporidiaDB:EDEG_00370"/>
<dbReference type="AlphaFoldDB" id="J9D2H4"/>
<name>J9D2H4_EDHAE</name>
<accession>J9D2H4</accession>
<dbReference type="Proteomes" id="UP000003163">
    <property type="component" value="Unassembled WGS sequence"/>
</dbReference>
<reference evidence="1 2" key="1">
    <citation type="submission" date="2011-08" db="EMBL/GenBank/DDBJ databases">
        <authorList>
            <person name="Liu Z.J."/>
            <person name="Shi F.L."/>
            <person name="Lu J.Q."/>
            <person name="Li M."/>
            <person name="Wang Z.L."/>
        </authorList>
    </citation>
    <scope>NUCLEOTIDE SEQUENCE [LARGE SCALE GENOMIC DNA]</scope>
    <source>
        <strain evidence="1 2">USNM 41457</strain>
    </source>
</reference>
<protein>
    <recommendedName>
        <fullName evidence="3">CNH domain-containing protein</fullName>
    </recommendedName>
</protein>
<gene>
    <name evidence="1" type="ORF">EDEG_00370</name>
</gene>
<dbReference type="HOGENOM" id="CLU_839449_0_0_1"/>
<evidence type="ECO:0008006" key="3">
    <source>
        <dbReference type="Google" id="ProtNLM"/>
    </source>
</evidence>
<dbReference type="InParanoid" id="J9D2H4"/>
<evidence type="ECO:0000313" key="2">
    <source>
        <dbReference type="Proteomes" id="UP000003163"/>
    </source>
</evidence>
<organism evidence="1 2">
    <name type="scientific">Edhazardia aedis (strain USNM 41457)</name>
    <name type="common">Microsporidian parasite</name>
    <dbReference type="NCBI Taxonomy" id="1003232"/>
    <lineage>
        <taxon>Eukaryota</taxon>
        <taxon>Fungi</taxon>
        <taxon>Fungi incertae sedis</taxon>
        <taxon>Microsporidia</taxon>
        <taxon>Edhazardia</taxon>
    </lineage>
</organism>
<sequence length="331" mass="39239">MEKFSEVRATFACFAIDNRMEQIAFYTPTKRVVTTHKLKNFSISKQIHLKFPIVFISFSYLSQYILVLTRNSCICYNLENLNLEFNLIMLDGIEAYLLESNHLVALFNNNIMKFYNEFNQEELSFYYEKAKIFENRYVVFQMGSLITILNSKGKVIEERRVPISIHINFNFTLFNNELYVLNGDEISSDNFFLKISKKFIHKPDNIIVSSNYIYLIKGGQIFVHDKRENKNMRLDNSKIIHEKNNEYVNYCRFYFCINNVGRKKAIPIFFDQFVYQNNLLFVLKNTTLGCFREIADECIEFIECLKSFNHIISPYEYDVLELNPIKPSVDE</sequence>
<keyword evidence="2" id="KW-1185">Reference proteome</keyword>